<keyword evidence="1" id="KW-0479">Metal-binding</keyword>
<proteinExistence type="inferred from homology"/>
<dbReference type="CDD" id="cd00202">
    <property type="entry name" value="ZnF_GATA"/>
    <property type="match status" value="1"/>
</dbReference>
<evidence type="ECO:0000256" key="5">
    <source>
        <dbReference type="ARBA" id="ARBA00023125"/>
    </source>
</evidence>
<evidence type="ECO:0000256" key="8">
    <source>
        <dbReference type="ARBA" id="ARBA00037539"/>
    </source>
</evidence>
<dbReference type="PANTHER" id="PTHR47172">
    <property type="entry name" value="OS01G0976800 PROTEIN"/>
    <property type="match status" value="1"/>
</dbReference>
<dbReference type="OrthoDB" id="2162994at2759"/>
<dbReference type="InterPro" id="IPR013088">
    <property type="entry name" value="Znf_NHR/GATA"/>
</dbReference>
<dbReference type="GO" id="GO:0043565">
    <property type="term" value="F:sequence-specific DNA binding"/>
    <property type="evidence" value="ECO:0007669"/>
    <property type="project" value="InterPro"/>
</dbReference>
<feature type="domain" description="GATA-type" evidence="11">
    <location>
        <begin position="20"/>
        <end position="40"/>
    </location>
</feature>
<keyword evidence="2 9" id="KW-0863">Zinc-finger</keyword>
<evidence type="ECO:0000256" key="2">
    <source>
        <dbReference type="ARBA" id="ARBA00022771"/>
    </source>
</evidence>
<organism evidence="12 13">
    <name type="scientific">Rhododendron williamsianum</name>
    <dbReference type="NCBI Taxonomy" id="262921"/>
    <lineage>
        <taxon>Eukaryota</taxon>
        <taxon>Viridiplantae</taxon>
        <taxon>Streptophyta</taxon>
        <taxon>Embryophyta</taxon>
        <taxon>Tracheophyta</taxon>
        <taxon>Spermatophyta</taxon>
        <taxon>Magnoliopsida</taxon>
        <taxon>eudicotyledons</taxon>
        <taxon>Gunneridae</taxon>
        <taxon>Pentapetalae</taxon>
        <taxon>asterids</taxon>
        <taxon>Ericales</taxon>
        <taxon>Ericaceae</taxon>
        <taxon>Ericoideae</taxon>
        <taxon>Rhodoreae</taxon>
        <taxon>Rhododendron</taxon>
    </lineage>
</organism>
<keyword evidence="3" id="KW-0862">Zinc</keyword>
<comment type="function">
    <text evidence="8">Transcriptional regulator that specifically binds 5'-GATA-3' or 5'-GAT-3' motifs within gene promoters.</text>
</comment>
<evidence type="ECO:0000256" key="9">
    <source>
        <dbReference type="PROSITE-ProRule" id="PRU00094"/>
    </source>
</evidence>
<keyword evidence="4" id="KW-0805">Transcription regulation</keyword>
<keyword evidence="10" id="KW-0812">Transmembrane</keyword>
<dbReference type="InterPro" id="IPR000679">
    <property type="entry name" value="Znf_GATA"/>
</dbReference>
<name>A0A6A4KZ24_9ERIC</name>
<evidence type="ECO:0000256" key="7">
    <source>
        <dbReference type="ARBA" id="ARBA00024019"/>
    </source>
</evidence>
<dbReference type="SUPFAM" id="SSF57716">
    <property type="entry name" value="Glucocorticoid receptor-like (DNA-binding domain)"/>
    <property type="match status" value="1"/>
</dbReference>
<evidence type="ECO:0000259" key="11">
    <source>
        <dbReference type="PROSITE" id="PS50114"/>
    </source>
</evidence>
<sequence>MDQVQKESLPEEMNEIKKFCCDCKTTETPLWRAGPSGPKLLISQLLMYMYFLLLLQSLCNACGIRYRKKKSAIVGLNKRVEKKDEKSATTSLTNTNTTAATTAAPASSIAAAKNRCGGGGSKGGNLSEDLRVRLVALGKEVVMLQRQRSPMRKRQRRRRSVKRKFGEEEEQAAVLLMSLSCGFVFA</sequence>
<dbReference type="GO" id="GO:0008270">
    <property type="term" value="F:zinc ion binding"/>
    <property type="evidence" value="ECO:0007669"/>
    <property type="project" value="UniProtKB-KW"/>
</dbReference>
<accession>A0A6A4KZ24</accession>
<feature type="non-terminal residue" evidence="12">
    <location>
        <position position="1"/>
    </location>
</feature>
<evidence type="ECO:0000313" key="13">
    <source>
        <dbReference type="Proteomes" id="UP000428333"/>
    </source>
</evidence>
<dbReference type="Pfam" id="PF00320">
    <property type="entry name" value="GATA"/>
    <property type="match status" value="1"/>
</dbReference>
<keyword evidence="6" id="KW-0804">Transcription</keyword>
<evidence type="ECO:0000256" key="3">
    <source>
        <dbReference type="ARBA" id="ARBA00022833"/>
    </source>
</evidence>
<dbReference type="Gene3D" id="3.30.50.10">
    <property type="entry name" value="Erythroid Transcription Factor GATA-1, subunit A"/>
    <property type="match status" value="1"/>
</dbReference>
<keyword evidence="10" id="KW-0472">Membrane</keyword>
<feature type="transmembrane region" description="Helical" evidence="10">
    <location>
        <begin position="45"/>
        <end position="64"/>
    </location>
</feature>
<dbReference type="PANTHER" id="PTHR47172:SF9">
    <property type="entry name" value="GATA TRANSCRIPTION FACTOR 23"/>
    <property type="match status" value="1"/>
</dbReference>
<evidence type="ECO:0000313" key="12">
    <source>
        <dbReference type="EMBL" id="KAE9448187.1"/>
    </source>
</evidence>
<keyword evidence="13" id="KW-1185">Reference proteome</keyword>
<dbReference type="GO" id="GO:0006355">
    <property type="term" value="P:regulation of DNA-templated transcription"/>
    <property type="evidence" value="ECO:0007669"/>
    <property type="project" value="InterPro"/>
</dbReference>
<evidence type="ECO:0000256" key="10">
    <source>
        <dbReference type="SAM" id="Phobius"/>
    </source>
</evidence>
<evidence type="ECO:0000256" key="6">
    <source>
        <dbReference type="ARBA" id="ARBA00023163"/>
    </source>
</evidence>
<comment type="caution">
    <text evidence="12">The sequence shown here is derived from an EMBL/GenBank/DDBJ whole genome shotgun (WGS) entry which is preliminary data.</text>
</comment>
<dbReference type="PROSITE" id="PS50114">
    <property type="entry name" value="GATA_ZN_FINGER_2"/>
    <property type="match status" value="1"/>
</dbReference>
<dbReference type="SMART" id="SM00401">
    <property type="entry name" value="ZnF_GATA"/>
    <property type="match status" value="1"/>
</dbReference>
<dbReference type="AlphaFoldDB" id="A0A6A4KZ24"/>
<comment type="similarity">
    <text evidence="7">Belongs to the type IV zinc-finger family. Class B subfamily.</text>
</comment>
<protein>
    <recommendedName>
        <fullName evidence="11">GATA-type domain-containing protein</fullName>
    </recommendedName>
</protein>
<gene>
    <name evidence="12" type="ORF">C3L33_19924</name>
</gene>
<evidence type="ECO:0000256" key="4">
    <source>
        <dbReference type="ARBA" id="ARBA00023015"/>
    </source>
</evidence>
<dbReference type="EMBL" id="QEFC01003446">
    <property type="protein sequence ID" value="KAE9448187.1"/>
    <property type="molecule type" value="Genomic_DNA"/>
</dbReference>
<keyword evidence="5" id="KW-0238">DNA-binding</keyword>
<dbReference type="Proteomes" id="UP000428333">
    <property type="component" value="Linkage Group LG12"/>
</dbReference>
<keyword evidence="10" id="KW-1133">Transmembrane helix</keyword>
<reference evidence="12 13" key="1">
    <citation type="journal article" date="2019" name="Genome Biol. Evol.">
        <title>The Rhododendron genome and chromosomal organization provide insight into shared whole-genome duplications across the heath family (Ericaceae).</title>
        <authorList>
            <person name="Soza V.L."/>
            <person name="Lindsley D."/>
            <person name="Waalkes A."/>
            <person name="Ramage E."/>
            <person name="Patwardhan R.P."/>
            <person name="Burton J.N."/>
            <person name="Adey A."/>
            <person name="Kumar A."/>
            <person name="Qiu R."/>
            <person name="Shendure J."/>
            <person name="Hall B."/>
        </authorList>
    </citation>
    <scope>NUCLEOTIDE SEQUENCE [LARGE SCALE GENOMIC DNA]</scope>
    <source>
        <strain evidence="12">RSF 1966-606</strain>
    </source>
</reference>
<evidence type="ECO:0000256" key="1">
    <source>
        <dbReference type="ARBA" id="ARBA00022723"/>
    </source>
</evidence>